<dbReference type="Gene3D" id="3.30.1180.10">
    <property type="match status" value="1"/>
</dbReference>
<reference evidence="2 4" key="1">
    <citation type="journal article" date="2016" name="Genome Announc.">
        <title>Complete Genome Sequence of the Amino Acid-Fermenting Clostridium propionicum X2 (DSM 1682).</title>
        <authorList>
            <person name="Poehlein A."/>
            <person name="Schlien K."/>
            <person name="Chowdhury N.P."/>
            <person name="Gottschalk G."/>
            <person name="Buckel W."/>
            <person name="Daniel R."/>
        </authorList>
    </citation>
    <scope>NUCLEOTIDE SEQUENCE [LARGE SCALE GENOMIC DNA]</scope>
    <source>
        <strain evidence="2 4">X2</strain>
    </source>
</reference>
<proteinExistence type="predicted"/>
<dbReference type="InterPro" id="IPR043168">
    <property type="entry name" value="DegV_C"/>
</dbReference>
<dbReference type="Proteomes" id="UP000184204">
    <property type="component" value="Unassembled WGS sequence"/>
</dbReference>
<evidence type="ECO:0000313" key="5">
    <source>
        <dbReference type="Proteomes" id="UP000184204"/>
    </source>
</evidence>
<dbReference type="PANTHER" id="PTHR33434:SF2">
    <property type="entry name" value="FATTY ACID-BINDING PROTEIN TM_1468"/>
    <property type="match status" value="1"/>
</dbReference>
<evidence type="ECO:0000313" key="3">
    <source>
        <dbReference type="EMBL" id="SHE75435.1"/>
    </source>
</evidence>
<dbReference type="InterPro" id="IPR050270">
    <property type="entry name" value="DegV_domain_contain"/>
</dbReference>
<dbReference type="Pfam" id="PF02645">
    <property type="entry name" value="DegV"/>
    <property type="match status" value="1"/>
</dbReference>
<dbReference type="KEGG" id="cpro:CPRO_12810"/>
<dbReference type="PROSITE" id="PS51482">
    <property type="entry name" value="DEGV"/>
    <property type="match status" value="1"/>
</dbReference>
<dbReference type="EMBL" id="FQUA01000006">
    <property type="protein sequence ID" value="SHE75435.1"/>
    <property type="molecule type" value="Genomic_DNA"/>
</dbReference>
<dbReference type="RefSeq" id="WP_066049182.1">
    <property type="nucleotide sequence ID" value="NZ_CP014223.1"/>
</dbReference>
<evidence type="ECO:0000313" key="2">
    <source>
        <dbReference type="EMBL" id="AMJ40874.1"/>
    </source>
</evidence>
<name>A0A0X1U7G4_ANAPI</name>
<gene>
    <name evidence="2" type="ORF">CPRO_12810</name>
    <name evidence="3" type="ORF">SAMN02745151_01693</name>
</gene>
<dbReference type="EMBL" id="CP014223">
    <property type="protein sequence ID" value="AMJ40874.1"/>
    <property type="molecule type" value="Genomic_DNA"/>
</dbReference>
<dbReference type="Gene3D" id="3.40.50.10170">
    <property type="match status" value="1"/>
</dbReference>
<dbReference type="PANTHER" id="PTHR33434">
    <property type="entry name" value="DEGV DOMAIN-CONTAINING PROTEIN DR_1986-RELATED"/>
    <property type="match status" value="1"/>
</dbReference>
<reference evidence="3" key="4">
    <citation type="submission" date="2016-11" db="EMBL/GenBank/DDBJ databases">
        <authorList>
            <person name="Varghese N."/>
            <person name="Submissions S."/>
        </authorList>
    </citation>
    <scope>NUCLEOTIDE SEQUENCE</scope>
    <source>
        <strain evidence="3">DSM 1682</strain>
    </source>
</reference>
<dbReference type="Proteomes" id="UP000068026">
    <property type="component" value="Chromosome"/>
</dbReference>
<protein>
    <submittedName>
        <fullName evidence="2">DegV domain-containing protein</fullName>
    </submittedName>
    <submittedName>
        <fullName evidence="3">EDD domain protein, DegV family</fullName>
    </submittedName>
</protein>
<accession>A0A0X1U7G4</accession>
<keyword evidence="4" id="KW-1185">Reference proteome</keyword>
<reference evidence="4" key="2">
    <citation type="submission" date="2016-01" db="EMBL/GenBank/DDBJ databases">
        <authorList>
            <person name="Poehlein A."/>
            <person name="Schlien K."/>
            <person name="Gottschalk G."/>
            <person name="Buckel W."/>
            <person name="Daniel R."/>
        </authorList>
    </citation>
    <scope>NUCLEOTIDE SEQUENCE [LARGE SCALE GENOMIC DNA]</scope>
    <source>
        <strain evidence="4">X2</strain>
    </source>
</reference>
<evidence type="ECO:0000256" key="1">
    <source>
        <dbReference type="ARBA" id="ARBA00023121"/>
    </source>
</evidence>
<evidence type="ECO:0000313" key="4">
    <source>
        <dbReference type="Proteomes" id="UP000068026"/>
    </source>
</evidence>
<dbReference type="InterPro" id="IPR003797">
    <property type="entry name" value="DegV"/>
</dbReference>
<dbReference type="GO" id="GO:0008289">
    <property type="term" value="F:lipid binding"/>
    <property type="evidence" value="ECO:0007669"/>
    <property type="project" value="UniProtKB-KW"/>
</dbReference>
<sequence>MRPYQVISDSSCDIGPEYIKQANLGVVPFFVSFDGETYYKEIYELTPDAFYDKINEHGIFPKTSQPTIHDYIDVFEPYLKEGKDILCLCLTSNFSGSYQSAMNAKNILSETYPEARIEVLDSRNVTGIQGLLVWEVIRMRDEGYTLDQQLEKIDALKVTTKINFTVDSLEHLQKGGRIGKAAALAGTILNIKPIIVAQHGELFPESKVRGHKKALRTIMEMTREEIGNKKDEYRVLLIYAEKERKEATEELAEELSAEGFELAVPPLAQVGITIGTHAGPTAIGICYIKKHELI</sequence>
<dbReference type="NCBIfam" id="TIGR00762">
    <property type="entry name" value="DegV"/>
    <property type="match status" value="1"/>
</dbReference>
<keyword evidence="1" id="KW-0446">Lipid-binding</keyword>
<organism evidence="3 5">
    <name type="scientific">Anaerotignum propionicum DSM 1682</name>
    <dbReference type="NCBI Taxonomy" id="991789"/>
    <lineage>
        <taxon>Bacteria</taxon>
        <taxon>Bacillati</taxon>
        <taxon>Bacillota</taxon>
        <taxon>Clostridia</taxon>
        <taxon>Lachnospirales</taxon>
        <taxon>Anaerotignaceae</taxon>
        <taxon>Anaerotignum</taxon>
    </lineage>
</organism>
<dbReference type="OrthoDB" id="9781230at2"/>
<dbReference type="SUPFAM" id="SSF82549">
    <property type="entry name" value="DAK1/DegV-like"/>
    <property type="match status" value="1"/>
</dbReference>
<dbReference type="AlphaFoldDB" id="A0A0X1U7G4"/>
<reference evidence="5" key="3">
    <citation type="submission" date="2016-11" db="EMBL/GenBank/DDBJ databases">
        <authorList>
            <person name="Jaros S."/>
            <person name="Januszkiewicz K."/>
            <person name="Wedrychowicz H."/>
        </authorList>
    </citation>
    <scope>NUCLEOTIDE SEQUENCE [LARGE SCALE GENOMIC DNA]</scope>
    <source>
        <strain evidence="5">DSM 1682</strain>
    </source>
</reference>